<dbReference type="InterPro" id="IPR028012">
    <property type="entry name" value="Rua1_C"/>
</dbReference>
<feature type="region of interest" description="Disordered" evidence="1">
    <location>
        <begin position="695"/>
        <end position="773"/>
    </location>
</feature>
<gene>
    <name evidence="3" type="ORF">BGZ80_007153</name>
</gene>
<proteinExistence type="predicted"/>
<feature type="compositionally biased region" description="Polar residues" evidence="1">
    <location>
        <begin position="253"/>
        <end position="276"/>
    </location>
</feature>
<accession>A0A9P6MZG8</accession>
<evidence type="ECO:0000259" key="2">
    <source>
        <dbReference type="Pfam" id="PF14616"/>
    </source>
</evidence>
<evidence type="ECO:0000313" key="3">
    <source>
        <dbReference type="EMBL" id="KAG0018455.1"/>
    </source>
</evidence>
<feature type="region of interest" description="Disordered" evidence="1">
    <location>
        <begin position="241"/>
        <end position="284"/>
    </location>
</feature>
<keyword evidence="4" id="KW-1185">Reference proteome</keyword>
<feature type="compositionally biased region" description="Low complexity" evidence="1">
    <location>
        <begin position="428"/>
        <end position="438"/>
    </location>
</feature>
<feature type="compositionally biased region" description="Polar residues" evidence="1">
    <location>
        <begin position="888"/>
        <end position="900"/>
    </location>
</feature>
<evidence type="ECO:0000313" key="4">
    <source>
        <dbReference type="Proteomes" id="UP000703661"/>
    </source>
</evidence>
<dbReference type="PANTHER" id="PTHR28125:SF3">
    <property type="entry name" value="TRANSCRIPTION REGULATOR RUA1 C-TERMINAL DOMAIN-CONTAINING PROTEIN"/>
    <property type="match status" value="1"/>
</dbReference>
<evidence type="ECO:0000256" key="1">
    <source>
        <dbReference type="SAM" id="MobiDB-lite"/>
    </source>
</evidence>
<reference evidence="3" key="1">
    <citation type="journal article" date="2020" name="Fungal Divers.">
        <title>Resolving the Mortierellaceae phylogeny through synthesis of multi-gene phylogenetics and phylogenomics.</title>
        <authorList>
            <person name="Vandepol N."/>
            <person name="Liber J."/>
            <person name="Desiro A."/>
            <person name="Na H."/>
            <person name="Kennedy M."/>
            <person name="Barry K."/>
            <person name="Grigoriev I.V."/>
            <person name="Miller A.N."/>
            <person name="O'Donnell K."/>
            <person name="Stajich J.E."/>
            <person name="Bonito G."/>
        </authorList>
    </citation>
    <scope>NUCLEOTIDE SEQUENCE</scope>
    <source>
        <strain evidence="3">NRRL 2769</strain>
    </source>
</reference>
<protein>
    <recommendedName>
        <fullName evidence="2">Transcription regulator Rua1 C-terminal domain-containing protein</fullName>
    </recommendedName>
</protein>
<comment type="caution">
    <text evidence="3">The sequence shown here is derived from an EMBL/GenBank/DDBJ whole genome shotgun (WGS) entry which is preliminary data.</text>
</comment>
<dbReference type="EMBL" id="JAAAID010000361">
    <property type="protein sequence ID" value="KAG0018455.1"/>
    <property type="molecule type" value="Genomic_DNA"/>
</dbReference>
<sequence>MMMEYPQQPLDLRQFQPQQQPQQQQVTTQSLVDPISSASLGPLAMESVHPFHTTPLPMSVGPLTPGNMSDTPFPAQNTMPHPITATSRPLWFENSGLTHRASFHSLLSAGGKDERLRARQDRGSIISLASTIGDDSPSDLNSLDMDHPLGELHSQQGSTGMGYDGEEYDHHGIGTSLAMMFMEFMPPSRSSPGDTSVEGDLSSTQPSRSNSVMLDPATIMKVNSMFEMGEEPLHLQSDRYSGVSVQPHPMSKESFQADASQENANRTQSITPSQHPNETEGMLPSIWSGSIDLLATPVHPFSIPPYMEERSQPLATANPALLDNASTRERESLTQQVLQANLQSQMPTYSSAPMYFTNNDGQSVMSGQVPGAEYLKNPNSLTPPLHPQQQHQLGQKMYINPAGSSNLEKVTRIRNRTISSPAGSFQYSPSSMGSTSTSVNMARPPSGLSFGPMPVRERKRSLLDADMARGLDQVRQSLPGAQLTLDSSHLTAASGASNNNGGNSNINNGSGGISNNGSTEGKSILHMPFNIKQEPLDQSLVGLGLSGSSPSDAPPEETYHRKRTKSVDMYSSYMGTLSSFTPPPQSTNVVPVSMDMNSNVTATLSQGTSVQNWQPPEMALHLQMYQNNMHLNGLSSAMPPSTMPMHMQMNGPIHPHQMSPSAMGPESNLYIQNVGLPDQGQTLRHSLSHDRLGTGHGILQQQAPGVKAKTKAKATKSSTKPSKIKGRSMSMGDALDPENLGTGEDEDAAQNEEKNNNSGSDFEGSEIHGDRTARKQKLRYEGDQYTPQWVRNTGQAKEGFCDTCTPGKWLQLKNSAFWYHKQFFHGISSVSGKLFSSPVQTRQMEQEDVEGLCHQCNEWIPISNHKRQNSMLWYRHAHKCHIYHKPKTQGQSSNRSSFSAGQPLPTFPEGHPLTQNGGNETAPANNF</sequence>
<feature type="region of interest" description="Disordered" evidence="1">
    <location>
        <begin position="886"/>
        <end position="927"/>
    </location>
</feature>
<organism evidence="3 4">
    <name type="scientific">Entomortierella chlamydospora</name>
    <dbReference type="NCBI Taxonomy" id="101097"/>
    <lineage>
        <taxon>Eukaryota</taxon>
        <taxon>Fungi</taxon>
        <taxon>Fungi incertae sedis</taxon>
        <taxon>Mucoromycota</taxon>
        <taxon>Mortierellomycotina</taxon>
        <taxon>Mortierellomycetes</taxon>
        <taxon>Mortierellales</taxon>
        <taxon>Mortierellaceae</taxon>
        <taxon>Entomortierella</taxon>
    </lineage>
</organism>
<feature type="region of interest" description="Disordered" evidence="1">
    <location>
        <begin position="185"/>
        <end position="211"/>
    </location>
</feature>
<feature type="compositionally biased region" description="Polar residues" evidence="1">
    <location>
        <begin position="913"/>
        <end position="927"/>
    </location>
</feature>
<name>A0A9P6MZG8_9FUNG</name>
<feature type="compositionally biased region" description="Low complexity" evidence="1">
    <location>
        <begin position="492"/>
        <end position="508"/>
    </location>
</feature>
<dbReference type="Pfam" id="PF14616">
    <property type="entry name" value="Rua1_C"/>
    <property type="match status" value="1"/>
</dbReference>
<dbReference type="Proteomes" id="UP000703661">
    <property type="component" value="Unassembled WGS sequence"/>
</dbReference>
<feature type="compositionally biased region" description="Polar residues" evidence="1">
    <location>
        <begin position="201"/>
        <end position="211"/>
    </location>
</feature>
<feature type="domain" description="Transcription regulator Rua1 C-terminal" evidence="2">
    <location>
        <begin position="783"/>
        <end position="881"/>
    </location>
</feature>
<dbReference type="PANTHER" id="PTHR28125">
    <property type="entry name" value="MEIOTIC EXPRESSION UP-REGULATED PROTEIN 26"/>
    <property type="match status" value="1"/>
</dbReference>
<feature type="region of interest" description="Disordered" evidence="1">
    <location>
        <begin position="492"/>
        <end position="521"/>
    </location>
</feature>
<dbReference type="AlphaFoldDB" id="A0A9P6MZG8"/>
<feature type="region of interest" description="Disordered" evidence="1">
    <location>
        <begin position="421"/>
        <end position="454"/>
    </location>
</feature>